<dbReference type="InterPro" id="IPR013842">
    <property type="entry name" value="LepA_CTD"/>
</dbReference>
<dbReference type="PROSITE" id="PS51722">
    <property type="entry name" value="G_TR_2"/>
    <property type="match status" value="1"/>
</dbReference>
<dbReference type="PROSITE" id="PS00301">
    <property type="entry name" value="G_TR_1"/>
    <property type="match status" value="1"/>
</dbReference>
<dbReference type="HOGENOM" id="CLU_009995_3_3_5"/>
<evidence type="ECO:0000256" key="10">
    <source>
        <dbReference type="ARBA" id="ARBA00061052"/>
    </source>
</evidence>
<keyword evidence="6 12" id="KW-0342">GTP-binding</keyword>
<dbReference type="EC" id="3.6.5.n1" evidence="11 12"/>
<dbReference type="InterPro" id="IPR027417">
    <property type="entry name" value="P-loop_NTPase"/>
</dbReference>
<comment type="similarity">
    <text evidence="1 12">Belongs to the TRAFAC class translation factor GTPase superfamily. Classic translation factor GTPase family. LepA subfamily.</text>
</comment>
<evidence type="ECO:0000256" key="9">
    <source>
        <dbReference type="ARBA" id="ARBA00057626"/>
    </source>
</evidence>
<comment type="catalytic activity">
    <reaction evidence="8 12">
        <text>GTP + H2O = GDP + phosphate + H(+)</text>
        <dbReference type="Rhea" id="RHEA:19669"/>
        <dbReference type="ChEBI" id="CHEBI:15377"/>
        <dbReference type="ChEBI" id="CHEBI:15378"/>
        <dbReference type="ChEBI" id="CHEBI:37565"/>
        <dbReference type="ChEBI" id="CHEBI:43474"/>
        <dbReference type="ChEBI" id="CHEBI:58189"/>
        <dbReference type="EC" id="3.6.5.n1"/>
    </reaction>
</comment>
<evidence type="ECO:0000313" key="14">
    <source>
        <dbReference type="EMBL" id="AEM41567.1"/>
    </source>
</evidence>
<keyword evidence="7 12" id="KW-0472">Membrane</keyword>
<name>F9Y3E7_KETVW</name>
<dbReference type="CDD" id="cd01890">
    <property type="entry name" value="LepA"/>
    <property type="match status" value="1"/>
</dbReference>
<dbReference type="InterPro" id="IPR031157">
    <property type="entry name" value="G_TR_CS"/>
</dbReference>
<dbReference type="Pfam" id="PF00009">
    <property type="entry name" value="GTP_EFTU"/>
    <property type="match status" value="1"/>
</dbReference>
<dbReference type="OrthoDB" id="9802948at2"/>
<keyword evidence="3 12" id="KW-0547">Nucleotide-binding</keyword>
<dbReference type="InterPro" id="IPR035647">
    <property type="entry name" value="EFG_III/V"/>
</dbReference>
<keyword evidence="4 12" id="KW-0378">Hydrolase</keyword>
<dbReference type="GO" id="GO:0043022">
    <property type="term" value="F:ribosome binding"/>
    <property type="evidence" value="ECO:0007669"/>
    <property type="project" value="UniProtKB-UniRule"/>
</dbReference>
<dbReference type="InterPro" id="IPR000640">
    <property type="entry name" value="EFG_V-like"/>
</dbReference>
<evidence type="ECO:0000256" key="8">
    <source>
        <dbReference type="ARBA" id="ARBA00050293"/>
    </source>
</evidence>
<dbReference type="EMBL" id="CP002018">
    <property type="protein sequence ID" value="AEM41567.1"/>
    <property type="molecule type" value="Genomic_DNA"/>
</dbReference>
<dbReference type="Gene3D" id="3.30.70.870">
    <property type="entry name" value="Elongation Factor G (Translational Gtpase), domain 3"/>
    <property type="match status" value="1"/>
</dbReference>
<keyword evidence="2 12" id="KW-1003">Cell membrane</keyword>
<dbReference type="PRINTS" id="PR00315">
    <property type="entry name" value="ELONGATNFCT"/>
</dbReference>
<evidence type="ECO:0000256" key="5">
    <source>
        <dbReference type="ARBA" id="ARBA00022917"/>
    </source>
</evidence>
<comment type="subcellular location">
    <subcellularLocation>
        <location evidence="12">Cell inner membrane</location>
        <topology evidence="12">Peripheral membrane protein</topology>
        <orientation evidence="12">Cytoplasmic side</orientation>
    </subcellularLocation>
</comment>
<dbReference type="GO" id="GO:0005886">
    <property type="term" value="C:plasma membrane"/>
    <property type="evidence" value="ECO:0007669"/>
    <property type="project" value="UniProtKB-SubCell"/>
</dbReference>
<dbReference type="CDD" id="cd16260">
    <property type="entry name" value="EF4_III"/>
    <property type="match status" value="1"/>
</dbReference>
<evidence type="ECO:0000256" key="1">
    <source>
        <dbReference type="ARBA" id="ARBA00005454"/>
    </source>
</evidence>
<dbReference type="Pfam" id="PF00679">
    <property type="entry name" value="EFG_C"/>
    <property type="match status" value="1"/>
</dbReference>
<keyword evidence="14" id="KW-0251">Elongation factor</keyword>
<evidence type="ECO:0000256" key="7">
    <source>
        <dbReference type="ARBA" id="ARBA00023136"/>
    </source>
</evidence>
<dbReference type="PANTHER" id="PTHR43512:SF4">
    <property type="entry name" value="TRANSLATION FACTOR GUF1 HOMOLOG, CHLOROPLASTIC"/>
    <property type="match status" value="1"/>
</dbReference>
<evidence type="ECO:0000256" key="3">
    <source>
        <dbReference type="ARBA" id="ARBA00022741"/>
    </source>
</evidence>
<dbReference type="PANTHER" id="PTHR43512">
    <property type="entry name" value="TRANSLATION FACTOR GUF1-RELATED"/>
    <property type="match status" value="1"/>
</dbReference>
<keyword evidence="15" id="KW-1185">Reference proteome</keyword>
<dbReference type="Gene3D" id="3.30.70.240">
    <property type="match status" value="1"/>
</dbReference>
<dbReference type="Pfam" id="PF06421">
    <property type="entry name" value="LepA_C"/>
    <property type="match status" value="1"/>
</dbReference>
<dbReference type="FunFam" id="2.40.30.10:FF:000015">
    <property type="entry name" value="Translation factor GUF1, mitochondrial"/>
    <property type="match status" value="1"/>
</dbReference>
<comment type="similarity">
    <text evidence="10">Belongs to the GTP-binding elongation factor family. LepA subfamily.</text>
</comment>
<dbReference type="KEGG" id="kvl:KVU_1728"/>
<dbReference type="SUPFAM" id="SSF52540">
    <property type="entry name" value="P-loop containing nucleoside triphosphate hydrolases"/>
    <property type="match status" value="1"/>
</dbReference>
<dbReference type="FunFam" id="3.30.70.870:FF:000004">
    <property type="entry name" value="Translation factor GUF1, mitochondrial"/>
    <property type="match status" value="1"/>
</dbReference>
<dbReference type="Pfam" id="PF03144">
    <property type="entry name" value="GTP_EFTU_D2"/>
    <property type="match status" value="1"/>
</dbReference>
<dbReference type="SUPFAM" id="SSF54980">
    <property type="entry name" value="EF-G C-terminal domain-like"/>
    <property type="match status" value="2"/>
</dbReference>
<dbReference type="SMART" id="SM00838">
    <property type="entry name" value="EFG_C"/>
    <property type="match status" value="1"/>
</dbReference>
<evidence type="ECO:0000256" key="11">
    <source>
        <dbReference type="ARBA" id="ARBA00066744"/>
    </source>
</evidence>
<dbReference type="Gene3D" id="2.40.30.10">
    <property type="entry name" value="Translation factors"/>
    <property type="match status" value="1"/>
</dbReference>
<evidence type="ECO:0000256" key="12">
    <source>
        <dbReference type="HAMAP-Rule" id="MF_00071"/>
    </source>
</evidence>
<dbReference type="InterPro" id="IPR005225">
    <property type="entry name" value="Small_GTP-bd"/>
</dbReference>
<dbReference type="GO" id="GO:0045727">
    <property type="term" value="P:positive regulation of translation"/>
    <property type="evidence" value="ECO:0007669"/>
    <property type="project" value="UniProtKB-UniRule"/>
</dbReference>
<dbReference type="NCBIfam" id="TIGR00231">
    <property type="entry name" value="small_GTP"/>
    <property type="match status" value="1"/>
</dbReference>
<evidence type="ECO:0000256" key="6">
    <source>
        <dbReference type="ARBA" id="ARBA00023134"/>
    </source>
</evidence>
<dbReference type="FunFam" id="3.40.50.300:FF:000078">
    <property type="entry name" value="Elongation factor 4"/>
    <property type="match status" value="1"/>
</dbReference>
<proteinExistence type="inferred from homology"/>
<reference evidence="14 15" key="1">
    <citation type="journal article" date="2011" name="J. Bacteriol.">
        <title>Complete genome sequence of the industrial strain Ketogulonicigenium vulgare WSH-001.</title>
        <authorList>
            <person name="Liu L."/>
            <person name="Li Y."/>
            <person name="Zhang J."/>
            <person name="Zhou Z."/>
            <person name="Liu J."/>
            <person name="Li X."/>
            <person name="Zhou J."/>
            <person name="Du G."/>
            <person name="Wang L."/>
            <person name="Chen J."/>
        </authorList>
    </citation>
    <scope>NUCLEOTIDE SEQUENCE [LARGE SCALE GENOMIC DNA]</scope>
    <source>
        <strain evidence="14 15">WSH-001</strain>
    </source>
</reference>
<feature type="binding site" evidence="12">
    <location>
        <begin position="152"/>
        <end position="155"/>
    </location>
    <ligand>
        <name>GTP</name>
        <dbReference type="ChEBI" id="CHEBI:37565"/>
    </ligand>
</feature>
<dbReference type="FunFam" id="3.30.70.240:FF:000007">
    <property type="entry name" value="Translation factor GUF1, mitochondrial"/>
    <property type="match status" value="1"/>
</dbReference>
<dbReference type="GO" id="GO:0005525">
    <property type="term" value="F:GTP binding"/>
    <property type="evidence" value="ECO:0007669"/>
    <property type="project" value="UniProtKB-UniRule"/>
</dbReference>
<dbReference type="InterPro" id="IPR038363">
    <property type="entry name" value="LepA_C_sf"/>
</dbReference>
<dbReference type="CDD" id="cd03709">
    <property type="entry name" value="lepA_C"/>
    <property type="match status" value="1"/>
</dbReference>
<sequence>MRARTPLDGMQIRPHSSAMTELDHIRNFSIVAHIDHGKSTLADRLIQETGTVAGRDMKEQLLDSMDIERERGITIKANTVRIDYKADNGENYVLNLIDTPGHVDFAYEVSRSMRAVEGSLLVVDSTQGVEAQTLANVYQALDANHEIVPVFNKIDLPASEPARVAAQVEDVIGIDSSDAILVSAKTGVGIHEVLEAIVHRLPAPKGDPNAPLKAMLVDSWYDSYLGVVVLIRVMDGTIKKGDRIRMMATNAVYGVDRLAVLKPQMTDIAQLGPGEIGVFTASIKQVRDTRVGDTITHEKKGTTAALPGFKPAQPVVFCGLFPVDSAEFEDLRDAIEKLALNDASFSYEMETSAALGFGFRCGFLGLLHLEVIRDRLEREYNIDLITTAPSVVYHLFMRDGTQMDLHNPADMPDLTLVDHIEEPRIKATIMVPDDYLGDILKLCQDRRGVQLDLSYAGNRAMVVYDLPLNEVVFDFYDRLKSVTKGYASFDYQLSGYQEDSLVKMSILVNEEPVDALSMMVHRDRADMRGRAMVEKLKELIPRHMFKIPIQAAIGSKVIARETLSAMRKDVTAKCYGGDATRKRKLLDKQKAGKKKMRQFGKVDIPQEAFISALKMDS</sequence>
<evidence type="ECO:0000313" key="15">
    <source>
        <dbReference type="Proteomes" id="UP000000692"/>
    </source>
</evidence>
<dbReference type="NCBIfam" id="TIGR01393">
    <property type="entry name" value="lepA"/>
    <property type="match status" value="1"/>
</dbReference>
<dbReference type="HAMAP" id="MF_00071">
    <property type="entry name" value="LepA"/>
    <property type="match status" value="1"/>
</dbReference>
<accession>F9Y3E7</accession>
<dbReference type="InterPro" id="IPR035654">
    <property type="entry name" value="LepA_IV"/>
</dbReference>
<evidence type="ECO:0000256" key="2">
    <source>
        <dbReference type="ARBA" id="ARBA00022475"/>
    </source>
</evidence>
<dbReference type="CDD" id="cd03699">
    <property type="entry name" value="EF4_II"/>
    <property type="match status" value="1"/>
</dbReference>
<feature type="domain" description="Tr-type G" evidence="13">
    <location>
        <begin position="23"/>
        <end position="205"/>
    </location>
</feature>
<organism evidence="14 15">
    <name type="scientific">Ketogulonicigenium vulgare (strain WSH-001)</name>
    <dbReference type="NCBI Taxonomy" id="759362"/>
    <lineage>
        <taxon>Bacteria</taxon>
        <taxon>Pseudomonadati</taxon>
        <taxon>Pseudomonadota</taxon>
        <taxon>Alphaproteobacteria</taxon>
        <taxon>Rhodobacterales</taxon>
        <taxon>Roseobacteraceae</taxon>
        <taxon>Ketogulonicigenium</taxon>
    </lineage>
</organism>
<dbReference type="Gene3D" id="3.30.70.2570">
    <property type="entry name" value="Elongation factor 4, C-terminal domain"/>
    <property type="match status" value="1"/>
</dbReference>
<protein>
    <recommendedName>
        <fullName evidence="11 12">Elongation factor 4</fullName>
        <shortName evidence="12">EF-4</shortName>
        <ecNumber evidence="11 12">3.6.5.n1</ecNumber>
    </recommendedName>
    <alternativeName>
        <fullName evidence="12">Ribosomal back-translocase LepA</fullName>
    </alternativeName>
</protein>
<dbReference type="Gene3D" id="3.40.50.300">
    <property type="entry name" value="P-loop containing nucleotide triphosphate hydrolases"/>
    <property type="match status" value="1"/>
</dbReference>
<dbReference type="InterPro" id="IPR006297">
    <property type="entry name" value="EF-4"/>
</dbReference>
<dbReference type="InterPro" id="IPR004161">
    <property type="entry name" value="EFTu-like_2"/>
</dbReference>
<dbReference type="FunFam" id="3.30.70.2570:FF:000001">
    <property type="entry name" value="Translation factor GUF1, mitochondrial"/>
    <property type="match status" value="1"/>
</dbReference>
<feature type="binding site" evidence="12">
    <location>
        <begin position="35"/>
        <end position="40"/>
    </location>
    <ligand>
        <name>GTP</name>
        <dbReference type="ChEBI" id="CHEBI:37565"/>
    </ligand>
</feature>
<evidence type="ECO:0000259" key="13">
    <source>
        <dbReference type="PROSITE" id="PS51722"/>
    </source>
</evidence>
<dbReference type="GO" id="GO:0003746">
    <property type="term" value="F:translation elongation factor activity"/>
    <property type="evidence" value="ECO:0007669"/>
    <property type="project" value="UniProtKB-UniRule"/>
</dbReference>
<dbReference type="Proteomes" id="UP000000692">
    <property type="component" value="Chromosome"/>
</dbReference>
<evidence type="ECO:0000256" key="4">
    <source>
        <dbReference type="ARBA" id="ARBA00022801"/>
    </source>
</evidence>
<dbReference type="AlphaFoldDB" id="F9Y3E7"/>
<keyword evidence="5 12" id="KW-0648">Protein biosynthesis</keyword>
<dbReference type="GO" id="GO:0003924">
    <property type="term" value="F:GTPase activity"/>
    <property type="evidence" value="ECO:0007669"/>
    <property type="project" value="UniProtKB-UniRule"/>
</dbReference>
<comment type="function">
    <text evidence="9 12">Required for accurate and efficient protein synthesis under certain stress conditions. May act as a fidelity factor of the translation reaction, by catalyzing a one-codon backward translocation of tRNAs on improperly translocated ribosomes. Back-translocation proceeds from a post-translocation (POST) complex to a pre-translocation (PRE) complex, thus giving elongation factor G a second chance to translocate the tRNAs correctly. Binds to ribosomes in a GTP-dependent manner.</text>
</comment>
<dbReference type="InterPro" id="IPR000795">
    <property type="entry name" value="T_Tr_GTP-bd_dom"/>
</dbReference>
<gene>
    <name evidence="12 14" type="primary">lepA</name>
    <name evidence="14" type="ordered locus">KVU_1728</name>
</gene>
<dbReference type="eggNOG" id="COG0481">
    <property type="taxonomic scope" value="Bacteria"/>
</dbReference>
<keyword evidence="12" id="KW-0997">Cell inner membrane</keyword>
<dbReference type="PATRIC" id="fig|759362.5.peg.1784"/>
<dbReference type="GO" id="GO:0097216">
    <property type="term" value="F:guanosine tetraphosphate binding"/>
    <property type="evidence" value="ECO:0007669"/>
    <property type="project" value="UniProtKB-ARBA"/>
</dbReference>